<comment type="subcellular location">
    <subcellularLocation>
        <location evidence="1">Cell membrane</location>
        <topology evidence="1">Multi-pass membrane protein</topology>
    </subcellularLocation>
</comment>
<dbReference type="InterPro" id="IPR027417">
    <property type="entry name" value="P-loop_NTPase"/>
</dbReference>
<evidence type="ECO:0000256" key="6">
    <source>
        <dbReference type="ARBA" id="ARBA00023136"/>
    </source>
</evidence>
<dbReference type="InterPro" id="IPR036640">
    <property type="entry name" value="ABC1_TM_sf"/>
</dbReference>
<dbReference type="GO" id="GO:0016887">
    <property type="term" value="F:ATP hydrolysis activity"/>
    <property type="evidence" value="ECO:0007669"/>
    <property type="project" value="InterPro"/>
</dbReference>
<dbReference type="Pfam" id="PF00664">
    <property type="entry name" value="ABC_membrane"/>
    <property type="match status" value="1"/>
</dbReference>
<dbReference type="Proteomes" id="UP000050909">
    <property type="component" value="Unassembled WGS sequence"/>
</dbReference>
<dbReference type="PANTHER" id="PTHR24221:SF654">
    <property type="entry name" value="ATP-BINDING CASSETTE SUB-FAMILY B MEMBER 6"/>
    <property type="match status" value="1"/>
</dbReference>
<evidence type="ECO:0000256" key="2">
    <source>
        <dbReference type="ARBA" id="ARBA00022692"/>
    </source>
</evidence>
<feature type="domain" description="ABC transmembrane type-1" evidence="9">
    <location>
        <begin position="11"/>
        <end position="288"/>
    </location>
</feature>
<keyword evidence="6 7" id="KW-0472">Membrane</keyword>
<dbReference type="PROSITE" id="PS50929">
    <property type="entry name" value="ABC_TM1F"/>
    <property type="match status" value="1"/>
</dbReference>
<keyword evidence="5 7" id="KW-1133">Transmembrane helix</keyword>
<dbReference type="EMBL" id="AZCV01000002">
    <property type="protein sequence ID" value="KRK38155.1"/>
    <property type="molecule type" value="Genomic_DNA"/>
</dbReference>
<dbReference type="GO" id="GO:0005886">
    <property type="term" value="C:plasma membrane"/>
    <property type="evidence" value="ECO:0007669"/>
    <property type="project" value="UniProtKB-SubCell"/>
</dbReference>
<evidence type="ECO:0000259" key="9">
    <source>
        <dbReference type="PROSITE" id="PS50929"/>
    </source>
</evidence>
<dbReference type="InterPro" id="IPR003593">
    <property type="entry name" value="AAA+_ATPase"/>
</dbReference>
<name>A0A0R1GV22_9LACO</name>
<keyword evidence="4" id="KW-0067">ATP-binding</keyword>
<dbReference type="PATRIC" id="fig|1423722.3.peg.948"/>
<dbReference type="SUPFAM" id="SSF90123">
    <property type="entry name" value="ABC transporter transmembrane region"/>
    <property type="match status" value="1"/>
</dbReference>
<dbReference type="GO" id="GO:0034040">
    <property type="term" value="F:ATPase-coupled lipid transmembrane transporter activity"/>
    <property type="evidence" value="ECO:0007669"/>
    <property type="project" value="TreeGrafter"/>
</dbReference>
<dbReference type="Pfam" id="PF00005">
    <property type="entry name" value="ABC_tran"/>
    <property type="match status" value="1"/>
</dbReference>
<evidence type="ECO:0000256" key="7">
    <source>
        <dbReference type="SAM" id="Phobius"/>
    </source>
</evidence>
<feature type="domain" description="ABC transporter" evidence="8">
    <location>
        <begin position="323"/>
        <end position="528"/>
    </location>
</feature>
<dbReference type="InterPro" id="IPR003439">
    <property type="entry name" value="ABC_transporter-like_ATP-bd"/>
</dbReference>
<dbReference type="SUPFAM" id="SSF52540">
    <property type="entry name" value="P-loop containing nucleoside triphosphate hydrolases"/>
    <property type="match status" value="1"/>
</dbReference>
<evidence type="ECO:0000313" key="11">
    <source>
        <dbReference type="Proteomes" id="UP000050909"/>
    </source>
</evidence>
<dbReference type="AlphaFoldDB" id="A0A0R1GV22"/>
<feature type="transmembrane region" description="Helical" evidence="7">
    <location>
        <begin position="12"/>
        <end position="32"/>
    </location>
</feature>
<dbReference type="RefSeq" id="WP_056945897.1">
    <property type="nucleotide sequence ID" value="NZ_AZCV01000002.1"/>
</dbReference>
<gene>
    <name evidence="10" type="ORF">FC62_GL000932</name>
</gene>
<evidence type="ECO:0000256" key="1">
    <source>
        <dbReference type="ARBA" id="ARBA00004651"/>
    </source>
</evidence>
<comment type="caution">
    <text evidence="10">The sequence shown here is derived from an EMBL/GenBank/DDBJ whole genome shotgun (WGS) entry which is preliminary data.</text>
</comment>
<dbReference type="GO" id="GO:0140359">
    <property type="term" value="F:ABC-type transporter activity"/>
    <property type="evidence" value="ECO:0007669"/>
    <property type="project" value="InterPro"/>
</dbReference>
<keyword evidence="2 7" id="KW-0812">Transmembrane</keyword>
<dbReference type="InterPro" id="IPR011527">
    <property type="entry name" value="ABC1_TM_dom"/>
</dbReference>
<dbReference type="PROSITE" id="PS00211">
    <property type="entry name" value="ABC_TRANSPORTER_1"/>
    <property type="match status" value="1"/>
</dbReference>
<evidence type="ECO:0000259" key="8">
    <source>
        <dbReference type="PROSITE" id="PS50893"/>
    </source>
</evidence>
<keyword evidence="3" id="KW-0547">Nucleotide-binding</keyword>
<evidence type="ECO:0000256" key="4">
    <source>
        <dbReference type="ARBA" id="ARBA00022840"/>
    </source>
</evidence>
<feature type="transmembrane region" description="Helical" evidence="7">
    <location>
        <begin position="44"/>
        <end position="66"/>
    </location>
</feature>
<organism evidence="10 11">
    <name type="scientific">Amylolactobacillus amylotrophicus DSM 20534</name>
    <dbReference type="NCBI Taxonomy" id="1423722"/>
    <lineage>
        <taxon>Bacteria</taxon>
        <taxon>Bacillati</taxon>
        <taxon>Bacillota</taxon>
        <taxon>Bacilli</taxon>
        <taxon>Lactobacillales</taxon>
        <taxon>Lactobacillaceae</taxon>
        <taxon>Amylolactobacillus</taxon>
    </lineage>
</organism>
<feature type="transmembrane region" description="Helical" evidence="7">
    <location>
        <begin position="127"/>
        <end position="151"/>
    </location>
</feature>
<dbReference type="InterPro" id="IPR017871">
    <property type="entry name" value="ABC_transporter-like_CS"/>
</dbReference>
<proteinExistence type="predicted"/>
<dbReference type="PROSITE" id="PS50893">
    <property type="entry name" value="ABC_TRANSPORTER_2"/>
    <property type="match status" value="1"/>
</dbReference>
<dbReference type="GO" id="GO:0005524">
    <property type="term" value="F:ATP binding"/>
    <property type="evidence" value="ECO:0007669"/>
    <property type="project" value="UniProtKB-KW"/>
</dbReference>
<dbReference type="Gene3D" id="1.20.1560.10">
    <property type="entry name" value="ABC transporter type 1, transmembrane domain"/>
    <property type="match status" value="1"/>
</dbReference>
<dbReference type="InterPro" id="IPR039421">
    <property type="entry name" value="Type_1_exporter"/>
</dbReference>
<evidence type="ECO:0000313" key="10">
    <source>
        <dbReference type="EMBL" id="KRK38155.1"/>
    </source>
</evidence>
<keyword evidence="11" id="KW-1185">Reference proteome</keyword>
<protein>
    <submittedName>
        <fullName evidence="10">ABC transporter</fullName>
    </submittedName>
</protein>
<evidence type="ECO:0000256" key="5">
    <source>
        <dbReference type="ARBA" id="ARBA00022989"/>
    </source>
</evidence>
<accession>A0A0R1GV22</accession>
<sequence>MAIKYAKKSNIILFIVFSIIKSLQVVFIANLVKVITNYAVQPKGSLLQVAIVATVGLLLFLFAGIAHEYFSDLIIKDINVEIKRLSSKYLIYQAKQEQKLDTSFFTNDVKQIETSKILSELDAITNVLQFAAAIIAALFGSIVLTIVYLVVSAIPGLVQRIFTKKIEGKSQIWAEQNSTYTNIVKDSELISPTARLYDVEGNIWHRFKRAAVSLEESLFQMNFLRDISNRSVETSAFLFSNILPSILGVILVTRGEISLGILFMIDNLANQFINPVVNFFYDLNDISAANPMWQKFLGTTKRRLSGVKDSMNTTLEDQQFRQLNLINVTVKYNQKTVIKNLNLQIKRGEKILLTAPSGWGKSTLLNILTGEQEIASGEFKIDGMNLAGNWQQAHRYFSFIHQTPLLLDESLRFNITLGYNASDGEVLEAIKSAGLDDLVDQIGLDSTIGEEGSRLSGGQRQRVEIARALLRNRPILIADEPTSSLDEGLARRIQGVILNTNKTVIEVAHRVSPAEAKLFDRIINLDELAE</sequence>
<dbReference type="SMART" id="SM00382">
    <property type="entry name" value="AAA"/>
    <property type="match status" value="1"/>
</dbReference>
<dbReference type="PANTHER" id="PTHR24221">
    <property type="entry name" value="ATP-BINDING CASSETTE SUB-FAMILY B"/>
    <property type="match status" value="1"/>
</dbReference>
<dbReference type="Gene3D" id="3.40.50.300">
    <property type="entry name" value="P-loop containing nucleotide triphosphate hydrolases"/>
    <property type="match status" value="1"/>
</dbReference>
<evidence type="ECO:0000256" key="3">
    <source>
        <dbReference type="ARBA" id="ARBA00022741"/>
    </source>
</evidence>
<reference evidence="10 11" key="1">
    <citation type="journal article" date="2015" name="Genome Announc.">
        <title>Expanding the biotechnology potential of lactobacilli through comparative genomics of 213 strains and associated genera.</title>
        <authorList>
            <person name="Sun Z."/>
            <person name="Harris H.M."/>
            <person name="McCann A."/>
            <person name="Guo C."/>
            <person name="Argimon S."/>
            <person name="Zhang W."/>
            <person name="Yang X."/>
            <person name="Jeffery I.B."/>
            <person name="Cooney J.C."/>
            <person name="Kagawa T.F."/>
            <person name="Liu W."/>
            <person name="Song Y."/>
            <person name="Salvetti E."/>
            <person name="Wrobel A."/>
            <person name="Rasinkangas P."/>
            <person name="Parkhill J."/>
            <person name="Rea M.C."/>
            <person name="O'Sullivan O."/>
            <person name="Ritari J."/>
            <person name="Douillard F.P."/>
            <person name="Paul Ross R."/>
            <person name="Yang R."/>
            <person name="Briner A.E."/>
            <person name="Felis G.E."/>
            <person name="de Vos W.M."/>
            <person name="Barrangou R."/>
            <person name="Klaenhammer T.R."/>
            <person name="Caufield P.W."/>
            <person name="Cui Y."/>
            <person name="Zhang H."/>
            <person name="O'Toole P.W."/>
        </authorList>
    </citation>
    <scope>NUCLEOTIDE SEQUENCE [LARGE SCALE GENOMIC DNA]</scope>
    <source>
        <strain evidence="10 11">DSM 20534</strain>
    </source>
</reference>